<dbReference type="PaxDb" id="522772-Dacet_1424"/>
<dbReference type="GO" id="GO:0003700">
    <property type="term" value="F:DNA-binding transcription factor activity"/>
    <property type="evidence" value="ECO:0007669"/>
    <property type="project" value="InterPro"/>
</dbReference>
<sequence length="294" mass="33253">MNQHAEILNQFDLKEGVTQSLLESVRLFKVTHERPREPLLYDPCMCIIAQGHKVGYVGDRTFRYDPENYLVVSIATPFECCTFADENNPLLGIFIDIDMAMLHEVIHAMGSQVRTVSGGKLPQTVGPAVMDNEMFDAVSRLLNILRSETDVKVLGTGLVKEILYRALKGSQAHLLYALAGFDGSFANIAHVLRRIHINYNDKLDVNYLAEYANMSVSSFHRAFKEVTSEPPMQYLKKVRLTKAKDLIVNKRLKAYLAAQEVGYESVSQFSREFKRYFGESASEMIRSANLCVDE</sequence>
<evidence type="ECO:0000313" key="5">
    <source>
        <dbReference type="Proteomes" id="UP000002012"/>
    </source>
</evidence>
<dbReference type="SUPFAM" id="SSF46689">
    <property type="entry name" value="Homeodomain-like"/>
    <property type="match status" value="2"/>
</dbReference>
<dbReference type="EMBL" id="CP001968">
    <property type="protein sequence ID" value="ADD68194.1"/>
    <property type="molecule type" value="Genomic_DNA"/>
</dbReference>
<dbReference type="Gene3D" id="1.10.10.60">
    <property type="entry name" value="Homeodomain-like"/>
    <property type="match status" value="2"/>
</dbReference>
<dbReference type="Proteomes" id="UP000002012">
    <property type="component" value="Chromosome"/>
</dbReference>
<evidence type="ECO:0000256" key="2">
    <source>
        <dbReference type="ARBA" id="ARBA00023163"/>
    </source>
</evidence>
<evidence type="ECO:0000256" key="1">
    <source>
        <dbReference type="ARBA" id="ARBA00023015"/>
    </source>
</evidence>
<dbReference type="InterPro" id="IPR009057">
    <property type="entry name" value="Homeodomain-like_sf"/>
</dbReference>
<reference evidence="4 5" key="1">
    <citation type="journal article" date="2010" name="Stand. Genomic Sci.">
        <title>Complete genome sequence of Denitrovibrio acetiphilus type strain (N2460).</title>
        <authorList>
            <person name="Kiss H."/>
            <person name="Lang E."/>
            <person name="Lapidus A."/>
            <person name="Copeland A."/>
            <person name="Nolan M."/>
            <person name="Glavina Del Rio T."/>
            <person name="Chen F."/>
            <person name="Lucas S."/>
            <person name="Tice H."/>
            <person name="Cheng J.F."/>
            <person name="Han C."/>
            <person name="Goodwin L."/>
            <person name="Pitluck S."/>
            <person name="Liolios K."/>
            <person name="Pati A."/>
            <person name="Ivanova N."/>
            <person name="Mavromatis K."/>
            <person name="Chen A."/>
            <person name="Palaniappan K."/>
            <person name="Land M."/>
            <person name="Hauser L."/>
            <person name="Chang Y.J."/>
            <person name="Jeffries C.D."/>
            <person name="Detter J.C."/>
            <person name="Brettin T."/>
            <person name="Spring S."/>
            <person name="Rohde M."/>
            <person name="Goker M."/>
            <person name="Woyke T."/>
            <person name="Bristow J."/>
            <person name="Eisen J.A."/>
            <person name="Markowitz V."/>
            <person name="Hugenholtz P."/>
            <person name="Kyrpides N.C."/>
            <person name="Klenk H.P."/>
        </authorList>
    </citation>
    <scope>NUCLEOTIDE SEQUENCE [LARGE SCALE GENOMIC DNA]</scope>
    <source>
        <strain evidence="5">DSM 12809 / NBRC 114555 / N2460</strain>
    </source>
</reference>
<dbReference type="PROSITE" id="PS01124">
    <property type="entry name" value="HTH_ARAC_FAMILY_2"/>
    <property type="match status" value="1"/>
</dbReference>
<dbReference type="InParanoid" id="D4H845"/>
<dbReference type="AlphaFoldDB" id="D4H845"/>
<dbReference type="GO" id="GO:0043565">
    <property type="term" value="F:sequence-specific DNA binding"/>
    <property type="evidence" value="ECO:0007669"/>
    <property type="project" value="InterPro"/>
</dbReference>
<keyword evidence="5" id="KW-1185">Reference proteome</keyword>
<protein>
    <submittedName>
        <fullName evidence="4">Transcriptional regulator, AraC family</fullName>
    </submittedName>
</protein>
<name>D4H845_DENA2</name>
<dbReference type="PANTHER" id="PTHR43436">
    <property type="entry name" value="ARAC-FAMILY TRANSCRIPTIONAL REGULATOR"/>
    <property type="match status" value="1"/>
</dbReference>
<dbReference type="InterPro" id="IPR018060">
    <property type="entry name" value="HTH_AraC"/>
</dbReference>
<dbReference type="HOGENOM" id="CLU_000445_100_2_0"/>
<dbReference type="PANTHER" id="PTHR43436:SF2">
    <property type="entry name" value="ARAC_XYLS FAMILY TRANSCRIPTIONAL REGULATOR"/>
    <property type="match status" value="1"/>
</dbReference>
<dbReference type="STRING" id="522772.Dacet_1424"/>
<dbReference type="RefSeq" id="WP_013010715.1">
    <property type="nucleotide sequence ID" value="NC_013943.1"/>
</dbReference>
<gene>
    <name evidence="4" type="ordered locus">Dacet_1424</name>
</gene>
<organism evidence="4 5">
    <name type="scientific">Denitrovibrio acetiphilus (strain DSM 12809 / NBRC 114555 / N2460)</name>
    <dbReference type="NCBI Taxonomy" id="522772"/>
    <lineage>
        <taxon>Bacteria</taxon>
        <taxon>Pseudomonadati</taxon>
        <taxon>Deferribacterota</taxon>
        <taxon>Deferribacteres</taxon>
        <taxon>Deferribacterales</taxon>
        <taxon>Geovibrionaceae</taxon>
        <taxon>Denitrovibrio</taxon>
    </lineage>
</organism>
<feature type="domain" description="HTH araC/xylS-type" evidence="3">
    <location>
        <begin position="189"/>
        <end position="287"/>
    </location>
</feature>
<evidence type="ECO:0000259" key="3">
    <source>
        <dbReference type="PROSITE" id="PS01124"/>
    </source>
</evidence>
<keyword evidence="1" id="KW-0805">Transcription regulation</keyword>
<dbReference type="SMART" id="SM00342">
    <property type="entry name" value="HTH_ARAC"/>
    <property type="match status" value="1"/>
</dbReference>
<dbReference type="eggNOG" id="COG2207">
    <property type="taxonomic scope" value="Bacteria"/>
</dbReference>
<dbReference type="InterPro" id="IPR009594">
    <property type="entry name" value="Tscrpt_reg_HTH_AraC_N"/>
</dbReference>
<proteinExistence type="predicted"/>
<dbReference type="Pfam" id="PF12833">
    <property type="entry name" value="HTH_18"/>
    <property type="match status" value="1"/>
</dbReference>
<dbReference type="Pfam" id="PF06719">
    <property type="entry name" value="AraC_N"/>
    <property type="match status" value="1"/>
</dbReference>
<dbReference type="OrthoDB" id="9802263at2"/>
<keyword evidence="2" id="KW-0804">Transcription</keyword>
<dbReference type="KEGG" id="dap:Dacet_1424"/>
<accession>D4H845</accession>
<evidence type="ECO:0000313" key="4">
    <source>
        <dbReference type="EMBL" id="ADD68194.1"/>
    </source>
</evidence>
<dbReference type="FunCoup" id="D4H845">
    <property type="interactions" value="20"/>
</dbReference>